<dbReference type="GO" id="GO:0016020">
    <property type="term" value="C:membrane"/>
    <property type="evidence" value="ECO:0007669"/>
    <property type="project" value="UniProtKB-SubCell"/>
</dbReference>
<name>A0AB34KA39_PRYPA</name>
<protein>
    <submittedName>
        <fullName evidence="6">Uncharacterized protein</fullName>
    </submittedName>
</protein>
<accession>A0AB34KA39</accession>
<evidence type="ECO:0000256" key="3">
    <source>
        <dbReference type="ARBA" id="ARBA00022989"/>
    </source>
</evidence>
<feature type="transmembrane region" description="Helical" evidence="5">
    <location>
        <begin position="74"/>
        <end position="95"/>
    </location>
</feature>
<dbReference type="Pfam" id="PF02535">
    <property type="entry name" value="Zip"/>
    <property type="match status" value="1"/>
</dbReference>
<dbReference type="PANTHER" id="PTHR11040">
    <property type="entry name" value="ZINC/IRON TRANSPORTER"/>
    <property type="match status" value="1"/>
</dbReference>
<keyword evidence="3 5" id="KW-1133">Transmembrane helix</keyword>
<organism evidence="6 7">
    <name type="scientific">Prymnesium parvum</name>
    <name type="common">Toxic golden alga</name>
    <dbReference type="NCBI Taxonomy" id="97485"/>
    <lineage>
        <taxon>Eukaryota</taxon>
        <taxon>Haptista</taxon>
        <taxon>Haptophyta</taxon>
        <taxon>Prymnesiophyceae</taxon>
        <taxon>Prymnesiales</taxon>
        <taxon>Prymnesiaceae</taxon>
        <taxon>Prymnesium</taxon>
    </lineage>
</organism>
<feature type="transmembrane region" description="Helical" evidence="5">
    <location>
        <begin position="269"/>
        <end position="288"/>
    </location>
</feature>
<sequence>MVADDAAATTVVHTTQQQLVVPLRTARAQAKPSSRPPHVRSMQYAIAAALALVTFLSAWLVRTDMYGGRSAAHVWWYGWVTALSTGLGALPAAACKGASDWWMGLANALAAGMMCAASCALLREGFDLEPDDRSTITPRQGVFVGLAAGAAFVGLSQKLLEQYGDLHLGVMEGVDARKALLIVAVMAVHSFSEGIAIGVSFRGSSPPQLGMLVTTSLAVHNVPEGFAVSVPLISKGMSTLGSALLSVGTSVPQPLMAVLAFYFVDMFVLIQPIGLGFAAGAMFWVVFVELFPESHEACGLVNTAAMGATSAAIMMFSHEYIM</sequence>
<comment type="subcellular location">
    <subcellularLocation>
        <location evidence="1">Membrane</location>
        <topology evidence="1">Multi-pass membrane protein</topology>
    </subcellularLocation>
</comment>
<keyword evidence="2 5" id="KW-0812">Transmembrane</keyword>
<feature type="transmembrane region" description="Helical" evidence="5">
    <location>
        <begin position="142"/>
        <end position="160"/>
    </location>
</feature>
<evidence type="ECO:0000256" key="1">
    <source>
        <dbReference type="ARBA" id="ARBA00004141"/>
    </source>
</evidence>
<dbReference type="PANTHER" id="PTHR11040:SF70">
    <property type="entry name" value="OS05G0316100 PROTEIN"/>
    <property type="match status" value="1"/>
</dbReference>
<feature type="transmembrane region" description="Helical" evidence="5">
    <location>
        <begin position="101"/>
        <end position="122"/>
    </location>
</feature>
<feature type="transmembrane region" description="Helical" evidence="5">
    <location>
        <begin position="42"/>
        <end position="62"/>
    </location>
</feature>
<dbReference type="Proteomes" id="UP001515480">
    <property type="component" value="Unassembled WGS sequence"/>
</dbReference>
<dbReference type="InterPro" id="IPR003689">
    <property type="entry name" value="ZIP"/>
</dbReference>
<dbReference type="EMBL" id="JBGBPQ010000001">
    <property type="protein sequence ID" value="KAL1530764.1"/>
    <property type="molecule type" value="Genomic_DNA"/>
</dbReference>
<evidence type="ECO:0000256" key="5">
    <source>
        <dbReference type="SAM" id="Phobius"/>
    </source>
</evidence>
<dbReference type="AlphaFoldDB" id="A0AB34KA39"/>
<evidence type="ECO:0000256" key="2">
    <source>
        <dbReference type="ARBA" id="ARBA00022692"/>
    </source>
</evidence>
<keyword evidence="4 5" id="KW-0472">Membrane</keyword>
<dbReference type="GO" id="GO:0005385">
    <property type="term" value="F:zinc ion transmembrane transporter activity"/>
    <property type="evidence" value="ECO:0007669"/>
    <property type="project" value="TreeGrafter"/>
</dbReference>
<reference evidence="6 7" key="1">
    <citation type="journal article" date="2024" name="Science">
        <title>Giant polyketide synthase enzymes in the biosynthesis of giant marine polyether toxins.</title>
        <authorList>
            <person name="Fallon T.R."/>
            <person name="Shende V.V."/>
            <person name="Wierzbicki I.H."/>
            <person name="Pendleton A.L."/>
            <person name="Watervoot N.F."/>
            <person name="Auber R.P."/>
            <person name="Gonzalez D.J."/>
            <person name="Wisecaver J.H."/>
            <person name="Moore B.S."/>
        </authorList>
    </citation>
    <scope>NUCLEOTIDE SEQUENCE [LARGE SCALE GENOMIC DNA]</scope>
    <source>
        <strain evidence="6 7">12B1</strain>
    </source>
</reference>
<comment type="caution">
    <text evidence="6">The sequence shown here is derived from an EMBL/GenBank/DDBJ whole genome shotgun (WGS) entry which is preliminary data.</text>
</comment>
<keyword evidence="7" id="KW-1185">Reference proteome</keyword>
<evidence type="ECO:0000256" key="4">
    <source>
        <dbReference type="ARBA" id="ARBA00023136"/>
    </source>
</evidence>
<feature type="transmembrane region" description="Helical" evidence="5">
    <location>
        <begin position="300"/>
        <end position="321"/>
    </location>
</feature>
<proteinExistence type="predicted"/>
<evidence type="ECO:0000313" key="7">
    <source>
        <dbReference type="Proteomes" id="UP001515480"/>
    </source>
</evidence>
<gene>
    <name evidence="6" type="ORF">AB1Y20_001662</name>
</gene>
<feature type="transmembrane region" description="Helical" evidence="5">
    <location>
        <begin position="243"/>
        <end position="263"/>
    </location>
</feature>
<feature type="transmembrane region" description="Helical" evidence="5">
    <location>
        <begin position="180"/>
        <end position="201"/>
    </location>
</feature>
<evidence type="ECO:0000313" key="6">
    <source>
        <dbReference type="EMBL" id="KAL1530764.1"/>
    </source>
</evidence>